<dbReference type="InterPro" id="IPR004089">
    <property type="entry name" value="MCPsignal_dom"/>
</dbReference>
<evidence type="ECO:0000256" key="3">
    <source>
        <dbReference type="ARBA" id="ARBA00022500"/>
    </source>
</evidence>
<dbReference type="SUPFAM" id="SSF58104">
    <property type="entry name" value="Methyl-accepting chemotaxis protein (MCP) signaling domain"/>
    <property type="match status" value="1"/>
</dbReference>
<dbReference type="PANTHER" id="PTHR32089:SF117">
    <property type="entry name" value="METHYL ACCEPTING SENSORY TRANSDUCER WITH CACHE_1 SMALL MOLECULE BINDING DOMAIN"/>
    <property type="match status" value="1"/>
</dbReference>
<keyword evidence="4" id="KW-0997">Cell inner membrane</keyword>
<dbReference type="GO" id="GO:0007165">
    <property type="term" value="P:signal transduction"/>
    <property type="evidence" value="ECO:0007669"/>
    <property type="project" value="UniProtKB-KW"/>
</dbReference>
<dbReference type="PROSITE" id="PS50192">
    <property type="entry name" value="T_SNARE"/>
    <property type="match status" value="1"/>
</dbReference>
<dbReference type="PANTHER" id="PTHR32089">
    <property type="entry name" value="METHYL-ACCEPTING CHEMOTAXIS PROTEIN MCPB"/>
    <property type="match status" value="1"/>
</dbReference>
<dbReference type="Pfam" id="PF00015">
    <property type="entry name" value="MCPsignal"/>
    <property type="match status" value="1"/>
</dbReference>
<sequence>MKVSHKVVLCASVVVVLAFSAYSWLQYASLRAAMFEKTTTNTQESSQALALQVDNWLKNKMDLIESISQAVDADFSQETIQNAFDLPIYKKEFLLLFGGLDANNGSRITNDPNWNPPGWDARKRPWYETSKKYDQAALTEPYLSTEGEILISVVAALSDRGQFKGAFGGDLSLNVVSDAVNTMNFDNTGYAFLLNKSGKIISHPNADLNGKSVADLFQGGVPSLSGDLVPNRLADDSSVYTSFTPLPNLYGADWYIGVVLDEDKLFADVRAFGWGAFWGTLIAALLVSIVLYLVVTRLLRPLRALRESLQGINGGEGDLTKRLDITSNDEFGDVSGEFNKFVVYLQHLIREVKGQSLRVRENTDKTAASSARSSAELYTQLNELDQLATAMHEMSATAHDVADNAQTAASRANQADVAAKEGEMVVERTTASIDQLTDKMGGVVKTINELVVYSGNIESILTVITDIADQTNLLALNAAIEAARAGEQGRGFAVVADEVRTLASKTQESTEQIQKMIQQLQTGVRGAEKEILESRESANATQQIASQAKASLEAIRTSINEINDMTIQIAAAAEEQSATSNEINRNTTNIRDISQSVSDAATEQSTLCETMVEITTEQATSLDKFKV</sequence>
<dbReference type="EMBL" id="JABAEK010000008">
    <property type="protein sequence ID" value="NLQ17902.1"/>
    <property type="molecule type" value="Genomic_DNA"/>
</dbReference>
<evidence type="ECO:0000256" key="11">
    <source>
        <dbReference type="SAM" id="Phobius"/>
    </source>
</evidence>
<keyword evidence="3" id="KW-0145">Chemotaxis</keyword>
<evidence type="ECO:0000313" key="16">
    <source>
        <dbReference type="Proteomes" id="UP000586067"/>
    </source>
</evidence>
<evidence type="ECO:0000256" key="7">
    <source>
        <dbReference type="ARBA" id="ARBA00023136"/>
    </source>
</evidence>
<dbReference type="PROSITE" id="PS50885">
    <property type="entry name" value="HAMP"/>
    <property type="match status" value="1"/>
</dbReference>
<keyword evidence="7 11" id="KW-0472">Membrane</keyword>
<keyword evidence="5 11" id="KW-0812">Transmembrane</keyword>
<dbReference type="PROSITE" id="PS50111">
    <property type="entry name" value="CHEMOTAXIS_TRANSDUC_2"/>
    <property type="match status" value="1"/>
</dbReference>
<evidence type="ECO:0000313" key="15">
    <source>
        <dbReference type="EMBL" id="NLQ17902.1"/>
    </source>
</evidence>
<dbReference type="SMART" id="SM00304">
    <property type="entry name" value="HAMP"/>
    <property type="match status" value="1"/>
</dbReference>
<keyword evidence="8 10" id="KW-0807">Transducer</keyword>
<dbReference type="PRINTS" id="PR00260">
    <property type="entry name" value="CHEMTRNSDUCR"/>
</dbReference>
<name>A0A847R297_9GAMM</name>
<dbReference type="InterPro" id="IPR033479">
    <property type="entry name" value="dCache_1"/>
</dbReference>
<evidence type="ECO:0000259" key="12">
    <source>
        <dbReference type="PROSITE" id="PS50111"/>
    </source>
</evidence>
<proteinExistence type="inferred from homology"/>
<dbReference type="Pfam" id="PF02743">
    <property type="entry name" value="dCache_1"/>
    <property type="match status" value="1"/>
</dbReference>
<accession>A0A847R297</accession>
<dbReference type="Pfam" id="PF00672">
    <property type="entry name" value="HAMP"/>
    <property type="match status" value="1"/>
</dbReference>
<reference evidence="15 16" key="1">
    <citation type="submission" date="2020-04" db="EMBL/GenBank/DDBJ databases">
        <title>Marinomonas sp. M1K-6 isolated from the deep seawater of the Mariana Trench.</title>
        <authorList>
            <person name="Li Y."/>
        </authorList>
    </citation>
    <scope>NUCLEOTIDE SEQUENCE [LARGE SCALE GENOMIC DNA]</scope>
    <source>
        <strain evidence="15 16">M1K-6</strain>
    </source>
</reference>
<comment type="similarity">
    <text evidence="9">Belongs to the methyl-accepting chemotaxis (MCP) protein family.</text>
</comment>
<comment type="caution">
    <text evidence="15">The sequence shown here is derived from an EMBL/GenBank/DDBJ whole genome shotgun (WGS) entry which is preliminary data.</text>
</comment>
<evidence type="ECO:0000256" key="5">
    <source>
        <dbReference type="ARBA" id="ARBA00022692"/>
    </source>
</evidence>
<feature type="domain" description="HAMP" evidence="14">
    <location>
        <begin position="296"/>
        <end position="350"/>
    </location>
</feature>
<evidence type="ECO:0000256" key="2">
    <source>
        <dbReference type="ARBA" id="ARBA00022475"/>
    </source>
</evidence>
<evidence type="ECO:0000256" key="4">
    <source>
        <dbReference type="ARBA" id="ARBA00022519"/>
    </source>
</evidence>
<dbReference type="InterPro" id="IPR004090">
    <property type="entry name" value="Chemotax_Me-accpt_rcpt"/>
</dbReference>
<feature type="domain" description="T-SNARE coiled-coil homology" evidence="13">
    <location>
        <begin position="542"/>
        <end position="604"/>
    </location>
</feature>
<dbReference type="Gene3D" id="1.10.287.950">
    <property type="entry name" value="Methyl-accepting chemotaxis protein"/>
    <property type="match status" value="1"/>
</dbReference>
<dbReference type="RefSeq" id="WP_168825154.1">
    <property type="nucleotide sequence ID" value="NZ_CP073013.1"/>
</dbReference>
<keyword evidence="16" id="KW-1185">Reference proteome</keyword>
<protein>
    <submittedName>
        <fullName evidence="15">Methyl-accepting chemotaxis protein</fullName>
    </submittedName>
</protein>
<organism evidence="15 16">
    <name type="scientific">Marinomonas profundi</name>
    <dbReference type="NCBI Taxonomy" id="2726122"/>
    <lineage>
        <taxon>Bacteria</taxon>
        <taxon>Pseudomonadati</taxon>
        <taxon>Pseudomonadota</taxon>
        <taxon>Gammaproteobacteria</taxon>
        <taxon>Oceanospirillales</taxon>
        <taxon>Oceanospirillaceae</taxon>
        <taxon>Marinomonas</taxon>
    </lineage>
</organism>
<dbReference type="FunFam" id="1.10.287.950:FF:000001">
    <property type="entry name" value="Methyl-accepting chemotaxis sensory transducer"/>
    <property type="match status" value="1"/>
</dbReference>
<dbReference type="InterPro" id="IPR000727">
    <property type="entry name" value="T_SNARE_dom"/>
</dbReference>
<comment type="subcellular location">
    <subcellularLocation>
        <location evidence="1">Cell inner membrane</location>
        <topology evidence="1">Multi-pass membrane protein</topology>
    </subcellularLocation>
</comment>
<keyword evidence="6 11" id="KW-1133">Transmembrane helix</keyword>
<dbReference type="GO" id="GO:0004888">
    <property type="term" value="F:transmembrane signaling receptor activity"/>
    <property type="evidence" value="ECO:0007669"/>
    <property type="project" value="InterPro"/>
</dbReference>
<dbReference type="GO" id="GO:0005886">
    <property type="term" value="C:plasma membrane"/>
    <property type="evidence" value="ECO:0007669"/>
    <property type="project" value="UniProtKB-SubCell"/>
</dbReference>
<evidence type="ECO:0000256" key="10">
    <source>
        <dbReference type="PROSITE-ProRule" id="PRU00284"/>
    </source>
</evidence>
<dbReference type="SMART" id="SM00283">
    <property type="entry name" value="MA"/>
    <property type="match status" value="1"/>
</dbReference>
<evidence type="ECO:0000256" key="8">
    <source>
        <dbReference type="ARBA" id="ARBA00023224"/>
    </source>
</evidence>
<feature type="domain" description="Methyl-accepting transducer" evidence="12">
    <location>
        <begin position="355"/>
        <end position="591"/>
    </location>
</feature>
<feature type="transmembrane region" description="Helical" evidence="11">
    <location>
        <begin position="271"/>
        <end position="295"/>
    </location>
</feature>
<dbReference type="Gene3D" id="3.30.450.20">
    <property type="entry name" value="PAS domain"/>
    <property type="match status" value="2"/>
</dbReference>
<evidence type="ECO:0000259" key="13">
    <source>
        <dbReference type="PROSITE" id="PS50192"/>
    </source>
</evidence>
<gene>
    <name evidence="15" type="ORF">HGG82_09705</name>
</gene>
<dbReference type="AlphaFoldDB" id="A0A847R297"/>
<dbReference type="InterPro" id="IPR003660">
    <property type="entry name" value="HAMP_dom"/>
</dbReference>
<keyword evidence="2" id="KW-1003">Cell membrane</keyword>
<evidence type="ECO:0000259" key="14">
    <source>
        <dbReference type="PROSITE" id="PS50885"/>
    </source>
</evidence>
<evidence type="ECO:0000256" key="6">
    <source>
        <dbReference type="ARBA" id="ARBA00022989"/>
    </source>
</evidence>
<evidence type="ECO:0000256" key="9">
    <source>
        <dbReference type="ARBA" id="ARBA00029447"/>
    </source>
</evidence>
<evidence type="ECO:0000256" key="1">
    <source>
        <dbReference type="ARBA" id="ARBA00004429"/>
    </source>
</evidence>
<dbReference type="CDD" id="cd11386">
    <property type="entry name" value="MCP_signal"/>
    <property type="match status" value="1"/>
</dbReference>
<dbReference type="Proteomes" id="UP000586067">
    <property type="component" value="Unassembled WGS sequence"/>
</dbReference>
<dbReference type="GO" id="GO:0006935">
    <property type="term" value="P:chemotaxis"/>
    <property type="evidence" value="ECO:0007669"/>
    <property type="project" value="UniProtKB-KW"/>
</dbReference>
<dbReference type="CDD" id="cd12912">
    <property type="entry name" value="PDC2_MCP_like"/>
    <property type="match status" value="1"/>
</dbReference>
<dbReference type="CDD" id="cd06225">
    <property type="entry name" value="HAMP"/>
    <property type="match status" value="1"/>
</dbReference>